<keyword evidence="4" id="KW-1185">Reference proteome</keyword>
<dbReference type="SMART" id="SM00494">
    <property type="entry name" value="ChtBD2"/>
    <property type="match status" value="1"/>
</dbReference>
<feature type="domain" description="Chitin-binding type-2" evidence="2">
    <location>
        <begin position="115"/>
        <end position="173"/>
    </location>
</feature>
<feature type="coiled-coil region" evidence="1">
    <location>
        <begin position="23"/>
        <end position="100"/>
    </location>
</feature>
<reference evidence="4" key="1">
    <citation type="submission" date="2023-01" db="EMBL/GenBank/DDBJ databases">
        <title>Key to firefly adult light organ development and bioluminescence: homeobox transcription factors regulate luciferase expression and transportation to peroxisome.</title>
        <authorList>
            <person name="Fu X."/>
        </authorList>
    </citation>
    <scope>NUCLEOTIDE SEQUENCE [LARGE SCALE GENOMIC DNA]</scope>
</reference>
<evidence type="ECO:0000313" key="3">
    <source>
        <dbReference type="EMBL" id="KAK4881816.1"/>
    </source>
</evidence>
<dbReference type="AlphaFoldDB" id="A0AAN7PFL8"/>
<protein>
    <recommendedName>
        <fullName evidence="2">Chitin-binding type-2 domain-containing protein</fullName>
    </recommendedName>
</protein>
<gene>
    <name evidence="3" type="ORF">RN001_005135</name>
</gene>
<dbReference type="PANTHER" id="PTHR22933">
    <property type="entry name" value="FI18007P1-RELATED"/>
    <property type="match status" value="1"/>
</dbReference>
<dbReference type="Gene3D" id="2.170.140.10">
    <property type="entry name" value="Chitin binding domain"/>
    <property type="match status" value="1"/>
</dbReference>
<keyword evidence="1" id="KW-0175">Coiled coil</keyword>
<proteinExistence type="predicted"/>
<dbReference type="GO" id="GO:0005576">
    <property type="term" value="C:extracellular region"/>
    <property type="evidence" value="ECO:0007669"/>
    <property type="project" value="InterPro"/>
</dbReference>
<evidence type="ECO:0000259" key="2">
    <source>
        <dbReference type="PROSITE" id="PS50940"/>
    </source>
</evidence>
<dbReference type="PROSITE" id="PS50940">
    <property type="entry name" value="CHIT_BIND_II"/>
    <property type="match status" value="1"/>
</dbReference>
<dbReference type="SUPFAM" id="SSF57625">
    <property type="entry name" value="Invertebrate chitin-binding proteins"/>
    <property type="match status" value="1"/>
</dbReference>
<dbReference type="InterPro" id="IPR036508">
    <property type="entry name" value="Chitin-bd_dom_sf"/>
</dbReference>
<dbReference type="Pfam" id="PF01607">
    <property type="entry name" value="CBM_14"/>
    <property type="match status" value="1"/>
</dbReference>
<evidence type="ECO:0000313" key="4">
    <source>
        <dbReference type="Proteomes" id="UP001353858"/>
    </source>
</evidence>
<dbReference type="InterPro" id="IPR002557">
    <property type="entry name" value="Chitin-bd_dom"/>
</dbReference>
<evidence type="ECO:0000256" key="1">
    <source>
        <dbReference type="SAM" id="Coils"/>
    </source>
</evidence>
<accession>A0AAN7PFL8</accession>
<sequence length="397" mass="46230">MSNSKDNDITIKFSAGSIEVDLFKRKREESENHSEKIEDLENQRKVTKVMQRTPPNKSTENKKVSVSETEYNMEKLEQLMEKMALQINDIKEEVKSTRMDIRVTKSELQSKTRQIFSCDHRPAGYYADLETGCQVYHMCDGLGRQFSYTCPNNTLFQQRMLICDHWYMVNCNKSEIDYTANLLIGQRNKPFVEDKHPYHRTPRPDILNGSDYNYIFKDKNSEFASNYNLVGIETDDSEESSSSSNVQTRYSLPSHWFTALYDEITTQISDIHRKNHHKENIIEKKSSIKDTKNTIKRQESNGILLQKSFNTNEKIKNYAEERSNDDIDAILPETNNQTTVTDTDVTSNYQKKTTNNNEQWEILRKMFFIPDYQFPLDSATRPGYDSGKSSFDTSSLS</sequence>
<dbReference type="InterPro" id="IPR052976">
    <property type="entry name" value="Scoloptoxin-like"/>
</dbReference>
<comment type="caution">
    <text evidence="3">The sequence shown here is derived from an EMBL/GenBank/DDBJ whole genome shotgun (WGS) entry which is preliminary data.</text>
</comment>
<organism evidence="3 4">
    <name type="scientific">Aquatica leii</name>
    <dbReference type="NCBI Taxonomy" id="1421715"/>
    <lineage>
        <taxon>Eukaryota</taxon>
        <taxon>Metazoa</taxon>
        <taxon>Ecdysozoa</taxon>
        <taxon>Arthropoda</taxon>
        <taxon>Hexapoda</taxon>
        <taxon>Insecta</taxon>
        <taxon>Pterygota</taxon>
        <taxon>Neoptera</taxon>
        <taxon>Endopterygota</taxon>
        <taxon>Coleoptera</taxon>
        <taxon>Polyphaga</taxon>
        <taxon>Elateriformia</taxon>
        <taxon>Elateroidea</taxon>
        <taxon>Lampyridae</taxon>
        <taxon>Luciolinae</taxon>
        <taxon>Aquatica</taxon>
    </lineage>
</organism>
<dbReference type="GO" id="GO:0008061">
    <property type="term" value="F:chitin binding"/>
    <property type="evidence" value="ECO:0007669"/>
    <property type="project" value="InterPro"/>
</dbReference>
<dbReference type="EMBL" id="JARPUR010000002">
    <property type="protein sequence ID" value="KAK4881816.1"/>
    <property type="molecule type" value="Genomic_DNA"/>
</dbReference>
<dbReference type="Proteomes" id="UP001353858">
    <property type="component" value="Unassembled WGS sequence"/>
</dbReference>
<name>A0AAN7PFL8_9COLE</name>
<dbReference type="PANTHER" id="PTHR22933:SF44">
    <property type="entry name" value="RE15157P"/>
    <property type="match status" value="1"/>
</dbReference>